<evidence type="ECO:0000256" key="5">
    <source>
        <dbReference type="ARBA" id="ARBA00022967"/>
    </source>
</evidence>
<evidence type="ECO:0000313" key="9">
    <source>
        <dbReference type="Proteomes" id="UP001293718"/>
    </source>
</evidence>
<dbReference type="GO" id="GO:0005524">
    <property type="term" value="F:ATP binding"/>
    <property type="evidence" value="ECO:0007669"/>
    <property type="project" value="UniProtKB-KW"/>
</dbReference>
<name>A0ABU5IDE4_9BURK</name>
<keyword evidence="9" id="KW-1185">Reference proteome</keyword>
<dbReference type="Proteomes" id="UP001293718">
    <property type="component" value="Unassembled WGS sequence"/>
</dbReference>
<dbReference type="Gene3D" id="2.40.50.100">
    <property type="match status" value="1"/>
</dbReference>
<dbReference type="SMART" id="SM00382">
    <property type="entry name" value="AAA"/>
    <property type="match status" value="1"/>
</dbReference>
<dbReference type="CDD" id="cd03259">
    <property type="entry name" value="ABC_Carb_Solutes_like"/>
    <property type="match status" value="1"/>
</dbReference>
<evidence type="ECO:0000256" key="6">
    <source>
        <dbReference type="ARBA" id="ARBA00023136"/>
    </source>
</evidence>
<dbReference type="Gene3D" id="2.40.50.140">
    <property type="entry name" value="Nucleic acid-binding proteins"/>
    <property type="match status" value="1"/>
</dbReference>
<gene>
    <name evidence="8" type="ORF">SM757_11160</name>
</gene>
<dbReference type="InterPro" id="IPR003439">
    <property type="entry name" value="ABC_transporter-like_ATP-bd"/>
</dbReference>
<evidence type="ECO:0000256" key="4">
    <source>
        <dbReference type="ARBA" id="ARBA00022840"/>
    </source>
</evidence>
<sequence>MQLTLDHITKKVGAQTWLYDTTLAPRPGAVTVLLGATQAGKTSLMRLMAGLDKPSTGRVLVDGSDVTGVPVRERNVSMVYQQFINYPSMTVFDNIASPLKLRGGSGADVKRRVQALADKLHIAQFLNRLPAELSGGQQQRVALARALAKNAPLMLLDEPLVNLDYKLREELREELAQLFATGDSTVVYATTEPGEALLLGGWTAVMDAGEVLQYGPTAEVFHAPSSVRVARAFSDPPMNLLSAESAEGGARLRGGPLLAMALPPSATPALTLGVRASALRVAQRPSDVALPGSVELAEISGSDTFVHVRTAVGELVAQLTGVHDFTLGSPLTLYLHPSQVHVFDEGGALVAAAQRRGGRA</sequence>
<feature type="domain" description="ABC transporter" evidence="7">
    <location>
        <begin position="3"/>
        <end position="233"/>
    </location>
</feature>
<accession>A0ABU5IDE4</accession>
<dbReference type="InterPro" id="IPR015853">
    <property type="entry name" value="ABC_transpr_FbpC"/>
</dbReference>
<keyword evidence="4 8" id="KW-0067">ATP-binding</keyword>
<dbReference type="InterPro" id="IPR017871">
    <property type="entry name" value="ABC_transporter-like_CS"/>
</dbReference>
<keyword evidence="6" id="KW-0472">Membrane</keyword>
<dbReference type="InterPro" id="IPR027417">
    <property type="entry name" value="P-loop_NTPase"/>
</dbReference>
<dbReference type="SUPFAM" id="SSF50331">
    <property type="entry name" value="MOP-like"/>
    <property type="match status" value="1"/>
</dbReference>
<evidence type="ECO:0000256" key="1">
    <source>
        <dbReference type="ARBA" id="ARBA00022448"/>
    </source>
</evidence>
<dbReference type="PANTHER" id="PTHR43875:SF15">
    <property type="entry name" value="TREHALOSE IMPORT ATP-BINDING PROTEIN SUGC"/>
    <property type="match status" value="1"/>
</dbReference>
<dbReference type="InterPro" id="IPR013611">
    <property type="entry name" value="Transp-assoc_OB_typ2"/>
</dbReference>
<dbReference type="Gene3D" id="3.40.50.300">
    <property type="entry name" value="P-loop containing nucleotide triphosphate hydrolases"/>
    <property type="match status" value="1"/>
</dbReference>
<evidence type="ECO:0000256" key="2">
    <source>
        <dbReference type="ARBA" id="ARBA00022475"/>
    </source>
</evidence>
<dbReference type="Pfam" id="PF00005">
    <property type="entry name" value="ABC_tran"/>
    <property type="match status" value="1"/>
</dbReference>
<dbReference type="InterPro" id="IPR008995">
    <property type="entry name" value="Mo/tungstate-bd_C_term_dom"/>
</dbReference>
<dbReference type="SUPFAM" id="SSF52540">
    <property type="entry name" value="P-loop containing nucleoside triphosphate hydrolases"/>
    <property type="match status" value="1"/>
</dbReference>
<dbReference type="InterPro" id="IPR003593">
    <property type="entry name" value="AAA+_ATPase"/>
</dbReference>
<evidence type="ECO:0000259" key="7">
    <source>
        <dbReference type="PROSITE" id="PS50893"/>
    </source>
</evidence>
<organism evidence="8 9">
    <name type="scientific">Azohydromonas lata</name>
    <dbReference type="NCBI Taxonomy" id="45677"/>
    <lineage>
        <taxon>Bacteria</taxon>
        <taxon>Pseudomonadati</taxon>
        <taxon>Pseudomonadota</taxon>
        <taxon>Betaproteobacteria</taxon>
        <taxon>Burkholderiales</taxon>
        <taxon>Sphaerotilaceae</taxon>
        <taxon>Azohydromonas</taxon>
    </lineage>
</organism>
<dbReference type="Pfam" id="PF08402">
    <property type="entry name" value="TOBE_2"/>
    <property type="match status" value="1"/>
</dbReference>
<evidence type="ECO:0000256" key="3">
    <source>
        <dbReference type="ARBA" id="ARBA00022741"/>
    </source>
</evidence>
<dbReference type="PROSITE" id="PS50893">
    <property type="entry name" value="ABC_TRANSPORTER_2"/>
    <property type="match status" value="1"/>
</dbReference>
<keyword evidence="1" id="KW-0813">Transport</keyword>
<dbReference type="PROSITE" id="PS00211">
    <property type="entry name" value="ABC_TRANSPORTER_1"/>
    <property type="match status" value="1"/>
</dbReference>
<reference evidence="8 9" key="1">
    <citation type="submission" date="2023-11" db="EMBL/GenBank/DDBJ databases">
        <title>Draft genome of Azohydromonas lata strain H1 (DSM1123), a polyhydroxyalkanoate producer.</title>
        <authorList>
            <person name="Traversa D."/>
            <person name="D'Addabbo P."/>
            <person name="Pazzani C."/>
            <person name="Manzari C."/>
            <person name="Chiara M."/>
            <person name="Scrascia M."/>
        </authorList>
    </citation>
    <scope>NUCLEOTIDE SEQUENCE [LARGE SCALE GENOMIC DNA]</scope>
    <source>
        <strain evidence="8 9">H1</strain>
    </source>
</reference>
<evidence type="ECO:0000313" key="8">
    <source>
        <dbReference type="EMBL" id="MDZ5457129.1"/>
    </source>
</evidence>
<comment type="caution">
    <text evidence="8">The sequence shown here is derived from an EMBL/GenBank/DDBJ whole genome shotgun (WGS) entry which is preliminary data.</text>
</comment>
<dbReference type="RefSeq" id="WP_066342519.1">
    <property type="nucleotide sequence ID" value="NZ_JAXOJX010000014.1"/>
</dbReference>
<dbReference type="InterPro" id="IPR047641">
    <property type="entry name" value="ABC_transpr_MalK/UgpC-like"/>
</dbReference>
<dbReference type="EMBL" id="JAXOJX010000014">
    <property type="protein sequence ID" value="MDZ5457129.1"/>
    <property type="molecule type" value="Genomic_DNA"/>
</dbReference>
<keyword evidence="2" id="KW-1003">Cell membrane</keyword>
<keyword evidence="3" id="KW-0547">Nucleotide-binding</keyword>
<keyword evidence="5" id="KW-1278">Translocase</keyword>
<dbReference type="InterPro" id="IPR012340">
    <property type="entry name" value="NA-bd_OB-fold"/>
</dbReference>
<protein>
    <submittedName>
        <fullName evidence="8">ABC transporter ATP-binding protein</fullName>
    </submittedName>
</protein>
<proteinExistence type="predicted"/>
<dbReference type="PANTHER" id="PTHR43875">
    <property type="entry name" value="MALTODEXTRIN IMPORT ATP-BINDING PROTEIN MSMX"/>
    <property type="match status" value="1"/>
</dbReference>